<comment type="similarity">
    <text evidence="1 3">Belongs to the N-Me-Phe pilin family.</text>
</comment>
<evidence type="ECO:0000256" key="1">
    <source>
        <dbReference type="ARBA" id="ARBA00005233"/>
    </source>
</evidence>
<dbReference type="GO" id="GO:0043107">
    <property type="term" value="P:type IV pilus-dependent motility"/>
    <property type="evidence" value="ECO:0007669"/>
    <property type="project" value="TreeGrafter"/>
</dbReference>
<dbReference type="AlphaFoldDB" id="A0A5P3VK93"/>
<dbReference type="GO" id="GO:0007155">
    <property type="term" value="P:cell adhesion"/>
    <property type="evidence" value="ECO:0007669"/>
    <property type="project" value="InterPro"/>
</dbReference>
<gene>
    <name evidence="5" type="ORF">D2917_15195</name>
</gene>
<accession>A0A5P3VK93</accession>
<dbReference type="PROSITE" id="PS00409">
    <property type="entry name" value="PROKAR_NTER_METHYL"/>
    <property type="match status" value="1"/>
</dbReference>
<evidence type="ECO:0000256" key="2">
    <source>
        <dbReference type="ARBA" id="ARBA00022481"/>
    </source>
</evidence>
<evidence type="ECO:0000256" key="3">
    <source>
        <dbReference type="RuleBase" id="RU000389"/>
    </source>
</evidence>
<keyword evidence="4" id="KW-0472">Membrane</keyword>
<name>A0A5P3VK93_9BURK</name>
<dbReference type="InterPro" id="IPR045584">
    <property type="entry name" value="Pilin-like"/>
</dbReference>
<keyword evidence="4" id="KW-1133">Transmembrane helix</keyword>
<dbReference type="EMBL" id="CP032519">
    <property type="protein sequence ID" value="QEZ45671.1"/>
    <property type="molecule type" value="Genomic_DNA"/>
</dbReference>
<feature type="transmembrane region" description="Helical" evidence="4">
    <location>
        <begin position="20"/>
        <end position="41"/>
    </location>
</feature>
<evidence type="ECO:0000313" key="5">
    <source>
        <dbReference type="EMBL" id="QEZ45671.1"/>
    </source>
</evidence>
<dbReference type="Pfam" id="PF07963">
    <property type="entry name" value="N_methyl"/>
    <property type="match status" value="1"/>
</dbReference>
<dbReference type="Pfam" id="PF00114">
    <property type="entry name" value="Pilin"/>
    <property type="match status" value="1"/>
</dbReference>
<evidence type="ECO:0000313" key="6">
    <source>
        <dbReference type="Proteomes" id="UP000325743"/>
    </source>
</evidence>
<keyword evidence="4" id="KW-0812">Transmembrane</keyword>
<organism evidence="5 6">
    <name type="scientific">Cupriavidus oxalaticus</name>
    <dbReference type="NCBI Taxonomy" id="96344"/>
    <lineage>
        <taxon>Bacteria</taxon>
        <taxon>Pseudomonadati</taxon>
        <taxon>Pseudomonadota</taxon>
        <taxon>Betaproteobacteria</taxon>
        <taxon>Burkholderiales</taxon>
        <taxon>Burkholderiaceae</taxon>
        <taxon>Cupriavidus</taxon>
    </lineage>
</organism>
<dbReference type="PANTHER" id="PTHR30093">
    <property type="entry name" value="GENERAL SECRETION PATHWAY PROTEIN G"/>
    <property type="match status" value="1"/>
</dbReference>
<dbReference type="PANTHER" id="PTHR30093:SF34">
    <property type="entry name" value="PREPILIN PEPTIDASE-DEPENDENT PROTEIN D"/>
    <property type="match status" value="1"/>
</dbReference>
<dbReference type="RefSeq" id="WP_151071163.1">
    <property type="nucleotide sequence ID" value="NZ_CP032519.1"/>
</dbReference>
<evidence type="ECO:0000256" key="4">
    <source>
        <dbReference type="SAM" id="Phobius"/>
    </source>
</evidence>
<protein>
    <submittedName>
        <fullName evidence="5">Prepilin-type N-terminal cleavage/methylation domain-containing protein</fullName>
    </submittedName>
</protein>
<dbReference type="InterPro" id="IPR012902">
    <property type="entry name" value="N_methyl_site"/>
</dbReference>
<keyword evidence="3" id="KW-0281">Fimbrium</keyword>
<reference evidence="5 6" key="1">
    <citation type="submission" date="2018-09" db="EMBL/GenBank/DDBJ databases">
        <title>Complete genome sequence of Cupriavidus oxalaticus T2, a bacterium capable of phenol tolerance and degradation.</title>
        <authorList>
            <person name="Yan J."/>
        </authorList>
    </citation>
    <scope>NUCLEOTIDE SEQUENCE [LARGE SCALE GENOMIC DNA]</scope>
    <source>
        <strain evidence="5 6">T2</strain>
    </source>
</reference>
<dbReference type="InterPro" id="IPR001082">
    <property type="entry name" value="Pilin"/>
</dbReference>
<dbReference type="SUPFAM" id="SSF54523">
    <property type="entry name" value="Pili subunits"/>
    <property type="match status" value="1"/>
</dbReference>
<proteinExistence type="inferred from homology"/>
<keyword evidence="2" id="KW-0488">Methylation</keyword>
<dbReference type="Gene3D" id="3.30.700.10">
    <property type="entry name" value="Glycoprotein, Type 4 Pilin"/>
    <property type="match status" value="1"/>
</dbReference>
<dbReference type="NCBIfam" id="TIGR02532">
    <property type="entry name" value="IV_pilin_GFxxxE"/>
    <property type="match status" value="1"/>
</dbReference>
<sequence>MQRVQKLKKLGRRVQKGFTLIELMIVVAIIGILAAIAIPQYQDYTIRAKLSNAITAADPLKQAVALCIQEAGGVVANCNTANAAANIPAFQATREVTGATVTGNGVITLTLATGIGTGVDGGGIIMTPTANATAVTWANTVNAAFTNTTAISYLQKNNLPAPPAP</sequence>
<dbReference type="Proteomes" id="UP000325743">
    <property type="component" value="Chromosome 2"/>
</dbReference>
<dbReference type="GO" id="GO:0044096">
    <property type="term" value="C:type IV pilus"/>
    <property type="evidence" value="ECO:0007669"/>
    <property type="project" value="TreeGrafter"/>
</dbReference>